<reference evidence="1 2" key="1">
    <citation type="submission" date="2014-04" db="EMBL/GenBank/DDBJ databases">
        <title>Evolutionary Origins and Diversification of the Mycorrhizal Mutualists.</title>
        <authorList>
            <consortium name="DOE Joint Genome Institute"/>
            <consortium name="Mycorrhizal Genomics Consortium"/>
            <person name="Kohler A."/>
            <person name="Kuo A."/>
            <person name="Nagy L.G."/>
            <person name="Floudas D."/>
            <person name="Copeland A."/>
            <person name="Barry K.W."/>
            <person name="Cichocki N."/>
            <person name="Veneault-Fourrey C."/>
            <person name="LaButti K."/>
            <person name="Lindquist E.A."/>
            <person name="Lipzen A."/>
            <person name="Lundell T."/>
            <person name="Morin E."/>
            <person name="Murat C."/>
            <person name="Riley R."/>
            <person name="Ohm R."/>
            <person name="Sun H."/>
            <person name="Tunlid A."/>
            <person name="Henrissat B."/>
            <person name="Grigoriev I.V."/>
            <person name="Hibbett D.S."/>
            <person name="Martin F."/>
        </authorList>
    </citation>
    <scope>NUCLEOTIDE SEQUENCE [LARGE SCALE GENOMIC DNA]</scope>
    <source>
        <strain evidence="1 2">Koide BX008</strain>
    </source>
</reference>
<evidence type="ECO:0000313" key="2">
    <source>
        <dbReference type="Proteomes" id="UP000054549"/>
    </source>
</evidence>
<accession>A0A0C2WQS8</accession>
<protein>
    <submittedName>
        <fullName evidence="1">Uncharacterized protein</fullName>
    </submittedName>
</protein>
<dbReference type="AlphaFoldDB" id="A0A0C2WQS8"/>
<sequence length="65" mass="7585">MIDVAHLYKWETFLKKIKGLREILLMPATPPTLFWIQKPSFPILCLRGAITDISFPVNARWSTRN</sequence>
<dbReference type="EMBL" id="KN818323">
    <property type="protein sequence ID" value="KIL59071.1"/>
    <property type="molecule type" value="Genomic_DNA"/>
</dbReference>
<dbReference type="Proteomes" id="UP000054549">
    <property type="component" value="Unassembled WGS sequence"/>
</dbReference>
<dbReference type="InParanoid" id="A0A0C2WQS8"/>
<organism evidence="1 2">
    <name type="scientific">Amanita muscaria (strain Koide BX008)</name>
    <dbReference type="NCBI Taxonomy" id="946122"/>
    <lineage>
        <taxon>Eukaryota</taxon>
        <taxon>Fungi</taxon>
        <taxon>Dikarya</taxon>
        <taxon>Basidiomycota</taxon>
        <taxon>Agaricomycotina</taxon>
        <taxon>Agaricomycetes</taxon>
        <taxon>Agaricomycetidae</taxon>
        <taxon>Agaricales</taxon>
        <taxon>Pluteineae</taxon>
        <taxon>Amanitaceae</taxon>
        <taxon>Amanita</taxon>
    </lineage>
</organism>
<feature type="non-terminal residue" evidence="1">
    <location>
        <position position="65"/>
    </location>
</feature>
<keyword evidence="2" id="KW-1185">Reference proteome</keyword>
<gene>
    <name evidence="1" type="ORF">M378DRAFT_169836</name>
</gene>
<name>A0A0C2WQS8_AMAMK</name>
<proteinExistence type="predicted"/>
<dbReference type="HOGENOM" id="CLU_2855726_0_0_1"/>
<evidence type="ECO:0000313" key="1">
    <source>
        <dbReference type="EMBL" id="KIL59071.1"/>
    </source>
</evidence>